<sequence>MAKINIASCHAGSTTYSALVVLTEVQKINGKDEVIILGEEPVTFTRETEPADIKKAIVDAGQEIMNVHKDGVNKLKDLEEMDFPDIK</sequence>
<gene>
    <name evidence="1" type="ORF">S01H4_51362</name>
</gene>
<name>X1D153_9ZZZZ</name>
<accession>X1D153</accession>
<protein>
    <submittedName>
        <fullName evidence="1">Uncharacterized protein</fullName>
    </submittedName>
</protein>
<dbReference type="AlphaFoldDB" id="X1D153"/>
<comment type="caution">
    <text evidence="1">The sequence shown here is derived from an EMBL/GenBank/DDBJ whole genome shotgun (WGS) entry which is preliminary data.</text>
</comment>
<dbReference type="EMBL" id="BART01029242">
    <property type="protein sequence ID" value="GAG98847.1"/>
    <property type="molecule type" value="Genomic_DNA"/>
</dbReference>
<organism evidence="1">
    <name type="scientific">marine sediment metagenome</name>
    <dbReference type="NCBI Taxonomy" id="412755"/>
    <lineage>
        <taxon>unclassified sequences</taxon>
        <taxon>metagenomes</taxon>
        <taxon>ecological metagenomes</taxon>
    </lineage>
</organism>
<reference evidence="1" key="1">
    <citation type="journal article" date="2014" name="Front. Microbiol.">
        <title>High frequency of phylogenetically diverse reductive dehalogenase-homologous genes in deep subseafloor sedimentary metagenomes.</title>
        <authorList>
            <person name="Kawai M."/>
            <person name="Futagami T."/>
            <person name="Toyoda A."/>
            <person name="Takaki Y."/>
            <person name="Nishi S."/>
            <person name="Hori S."/>
            <person name="Arai W."/>
            <person name="Tsubouchi T."/>
            <person name="Morono Y."/>
            <person name="Uchiyama I."/>
            <person name="Ito T."/>
            <person name="Fujiyama A."/>
            <person name="Inagaki F."/>
            <person name="Takami H."/>
        </authorList>
    </citation>
    <scope>NUCLEOTIDE SEQUENCE</scope>
    <source>
        <strain evidence="1">Expedition CK06-06</strain>
    </source>
</reference>
<proteinExistence type="predicted"/>
<evidence type="ECO:0000313" key="1">
    <source>
        <dbReference type="EMBL" id="GAG98847.1"/>
    </source>
</evidence>